<evidence type="ECO:0000259" key="9">
    <source>
        <dbReference type="Pfam" id="PF17785"/>
    </source>
</evidence>
<dbReference type="Gene3D" id="2.30.130.10">
    <property type="entry name" value="PUA domain"/>
    <property type="match status" value="1"/>
</dbReference>
<dbReference type="Pfam" id="PF17785">
    <property type="entry name" value="PUA_3"/>
    <property type="match status" value="1"/>
</dbReference>
<dbReference type="InterPro" id="IPR029063">
    <property type="entry name" value="SAM-dependent_MTases_sf"/>
</dbReference>
<keyword evidence="6" id="KW-0949">S-adenosyl-L-methionine</keyword>
<dbReference type="CDD" id="cd21153">
    <property type="entry name" value="PUA_RlmI"/>
    <property type="match status" value="1"/>
</dbReference>
<proteinExistence type="inferred from homology"/>
<organism evidence="10 11">
    <name type="scientific">Marinobacter oulmenensis</name>
    <dbReference type="NCBI Taxonomy" id="643747"/>
    <lineage>
        <taxon>Bacteria</taxon>
        <taxon>Pseudomonadati</taxon>
        <taxon>Pseudomonadota</taxon>
        <taxon>Gammaproteobacteria</taxon>
        <taxon>Pseudomonadales</taxon>
        <taxon>Marinobacteraceae</taxon>
        <taxon>Marinobacter</taxon>
    </lineage>
</organism>
<dbReference type="PANTHER" id="PTHR42873">
    <property type="entry name" value="RIBOSOMAL RNA LARGE SUBUNIT METHYLTRANSFERASE"/>
    <property type="match status" value="1"/>
</dbReference>
<dbReference type="CDD" id="cd11572">
    <property type="entry name" value="RlmI_M_like"/>
    <property type="match status" value="1"/>
</dbReference>
<gene>
    <name evidence="10" type="ORF">HNR38_002715</name>
</gene>
<dbReference type="InterPro" id="IPR015947">
    <property type="entry name" value="PUA-like_sf"/>
</dbReference>
<keyword evidence="11" id="KW-1185">Reference proteome</keyword>
<dbReference type="EC" id="2.1.1.191" evidence="10"/>
<evidence type="ECO:0000256" key="5">
    <source>
        <dbReference type="ARBA" id="ARBA00022679"/>
    </source>
</evidence>
<dbReference type="InterPro" id="IPR019614">
    <property type="entry name" value="SAM-dep_methyl-trfase"/>
</dbReference>
<dbReference type="PROSITE" id="PS50890">
    <property type="entry name" value="PUA"/>
    <property type="match status" value="1"/>
</dbReference>
<dbReference type="RefSeq" id="WP_183705164.1">
    <property type="nucleotide sequence ID" value="NZ_JACHFE010000007.1"/>
</dbReference>
<comment type="subcellular location">
    <subcellularLocation>
        <location evidence="1">Cytoplasm</location>
    </subcellularLocation>
</comment>
<keyword evidence="5 10" id="KW-0808">Transferase</keyword>
<dbReference type="InterPro" id="IPR036974">
    <property type="entry name" value="PUA_sf"/>
</dbReference>
<keyword evidence="4 10" id="KW-0489">Methyltransferase</keyword>
<accession>A0A840UFG6</accession>
<evidence type="ECO:0000256" key="4">
    <source>
        <dbReference type="ARBA" id="ARBA00022603"/>
    </source>
</evidence>
<evidence type="ECO:0000256" key="6">
    <source>
        <dbReference type="ARBA" id="ARBA00022691"/>
    </source>
</evidence>
<keyword evidence="3" id="KW-0698">rRNA processing</keyword>
<dbReference type="AlphaFoldDB" id="A0A840UFG6"/>
<keyword evidence="2" id="KW-0963">Cytoplasm</keyword>
<evidence type="ECO:0000313" key="11">
    <source>
        <dbReference type="Proteomes" id="UP000591735"/>
    </source>
</evidence>
<dbReference type="PANTHER" id="PTHR42873:SF1">
    <property type="entry name" value="S-ADENOSYLMETHIONINE-DEPENDENT METHYLTRANSFERASE DOMAIN-CONTAINING PROTEIN"/>
    <property type="match status" value="1"/>
</dbReference>
<dbReference type="SUPFAM" id="SSF88697">
    <property type="entry name" value="PUA domain-like"/>
    <property type="match status" value="1"/>
</dbReference>
<evidence type="ECO:0000256" key="7">
    <source>
        <dbReference type="ARBA" id="ARBA00038091"/>
    </source>
</evidence>
<dbReference type="InterPro" id="IPR041532">
    <property type="entry name" value="RlmI-like_PUA"/>
</dbReference>
<evidence type="ECO:0000256" key="2">
    <source>
        <dbReference type="ARBA" id="ARBA00022490"/>
    </source>
</evidence>
<evidence type="ECO:0000313" key="10">
    <source>
        <dbReference type="EMBL" id="MBB5322220.1"/>
    </source>
</evidence>
<feature type="domain" description="RlmI-like PUA" evidence="9">
    <location>
        <begin position="6"/>
        <end position="72"/>
    </location>
</feature>
<protein>
    <submittedName>
        <fullName evidence="10">23S rRNA (Cytosine1962-C5)-methyltransferase</fullName>
        <ecNumber evidence="10">2.1.1.191</ecNumber>
    </submittedName>
</protein>
<dbReference type="GO" id="GO:0032259">
    <property type="term" value="P:methylation"/>
    <property type="evidence" value="ECO:0007669"/>
    <property type="project" value="UniProtKB-KW"/>
</dbReference>
<dbReference type="GO" id="GO:0006364">
    <property type="term" value="P:rRNA processing"/>
    <property type="evidence" value="ECO:0007669"/>
    <property type="project" value="UniProtKB-KW"/>
</dbReference>
<feature type="domain" description="S-adenosylmethionine-dependent methyltransferase" evidence="8">
    <location>
        <begin position="116"/>
        <end position="376"/>
    </location>
</feature>
<dbReference type="Gene3D" id="3.30.750.80">
    <property type="entry name" value="RNA methyltransferase domain (HRMD) like"/>
    <property type="match status" value="1"/>
</dbReference>
<evidence type="ECO:0000256" key="1">
    <source>
        <dbReference type="ARBA" id="ARBA00004496"/>
    </source>
</evidence>
<dbReference type="GO" id="GO:0005737">
    <property type="term" value="C:cytoplasm"/>
    <property type="evidence" value="ECO:0007669"/>
    <property type="project" value="UniProtKB-SubCell"/>
</dbReference>
<dbReference type="GO" id="GO:0008168">
    <property type="term" value="F:methyltransferase activity"/>
    <property type="evidence" value="ECO:0007669"/>
    <property type="project" value="UniProtKB-KW"/>
</dbReference>
<dbReference type="SUPFAM" id="SSF53335">
    <property type="entry name" value="S-adenosyl-L-methionine-dependent methyltransferases"/>
    <property type="match status" value="1"/>
</dbReference>
<name>A0A840UFG6_9GAMM</name>
<evidence type="ECO:0000259" key="8">
    <source>
        <dbReference type="Pfam" id="PF10672"/>
    </source>
</evidence>
<dbReference type="GO" id="GO:0003723">
    <property type="term" value="F:RNA binding"/>
    <property type="evidence" value="ECO:0007669"/>
    <property type="project" value="InterPro"/>
</dbReference>
<dbReference type="Gene3D" id="3.40.50.150">
    <property type="entry name" value="Vaccinia Virus protein VP39"/>
    <property type="match status" value="1"/>
</dbReference>
<comment type="caution">
    <text evidence="10">The sequence shown here is derived from an EMBL/GenBank/DDBJ whole genome shotgun (WGS) entry which is preliminary data.</text>
</comment>
<sequence>MEFPVLYLRKGAERRLRAGHLWVYSNEVDTRRSPLSGFESGSQVQVRAANDKPVGIAFVNPHALICGRLVTRDAAHGLTPRLLTERMEAALQLRQRLFDKPFYRWIFGDGDGLSGLVVDRFDDVVVVQISCAGMEQMKDAIVRAIQRLTHARSIIFKNDGKMRRVEGLADYVETAHGPDVELLAVEENGARFEVPLAGGQKTGWFYDHRMNRRRLQAYASGLRVLDVFSYVGGWGIQAALAGASQVTCVDASSAALDSVHHNAGLNRLDNVDTLHGDAFEALKALADEKEKYDVVVLDPPALIPRRRDQKAGEQAYARLNQLGLRLLERDGLLVSASCSMHLSQDRLVDIIRGSGRRIDRFVQLLEQGHQAPDHPAVPGIRETDYIKACFARSLTGFF</sequence>
<dbReference type="EMBL" id="JACHFE010000007">
    <property type="protein sequence ID" value="MBB5322220.1"/>
    <property type="molecule type" value="Genomic_DNA"/>
</dbReference>
<dbReference type="Pfam" id="PF10672">
    <property type="entry name" value="Methyltrans_SAM"/>
    <property type="match status" value="1"/>
</dbReference>
<evidence type="ECO:0000256" key="3">
    <source>
        <dbReference type="ARBA" id="ARBA00022552"/>
    </source>
</evidence>
<reference evidence="10 11" key="1">
    <citation type="submission" date="2020-08" db="EMBL/GenBank/DDBJ databases">
        <title>Genomic Encyclopedia of Type Strains, Phase IV (KMG-IV): sequencing the most valuable type-strain genomes for metagenomic binning, comparative biology and taxonomic classification.</title>
        <authorList>
            <person name="Goeker M."/>
        </authorList>
    </citation>
    <scope>NUCLEOTIDE SEQUENCE [LARGE SCALE GENOMIC DNA]</scope>
    <source>
        <strain evidence="10 11">DSM 22359</strain>
    </source>
</reference>
<dbReference type="Proteomes" id="UP000591735">
    <property type="component" value="Unassembled WGS sequence"/>
</dbReference>
<comment type="similarity">
    <text evidence="7">Belongs to the methyltransferase superfamily. RlmI family.</text>
</comment>
<dbReference type="CDD" id="cd02440">
    <property type="entry name" value="AdoMet_MTases"/>
    <property type="match status" value="1"/>
</dbReference>